<name>A0A915IDY5_ROMCU</name>
<dbReference type="PANTHER" id="PTHR21243">
    <property type="entry name" value="PROTEIN SCAI"/>
    <property type="match status" value="1"/>
</dbReference>
<proteinExistence type="predicted"/>
<evidence type="ECO:0000313" key="1">
    <source>
        <dbReference type="Proteomes" id="UP000887565"/>
    </source>
</evidence>
<accession>A0A915IDY5</accession>
<dbReference type="GO" id="GO:0003714">
    <property type="term" value="F:transcription corepressor activity"/>
    <property type="evidence" value="ECO:0007669"/>
    <property type="project" value="InterPro"/>
</dbReference>
<reference evidence="2" key="1">
    <citation type="submission" date="2022-11" db="UniProtKB">
        <authorList>
            <consortium name="WormBaseParasite"/>
        </authorList>
    </citation>
    <scope>IDENTIFICATION</scope>
</reference>
<keyword evidence="1" id="KW-1185">Reference proteome</keyword>
<dbReference type="GO" id="GO:0006351">
    <property type="term" value="P:DNA-templated transcription"/>
    <property type="evidence" value="ECO:0007669"/>
    <property type="project" value="InterPro"/>
</dbReference>
<dbReference type="WBParaSite" id="nRc.2.0.1.t12013-RA">
    <property type="protein sequence ID" value="nRc.2.0.1.t12013-RA"/>
    <property type="gene ID" value="nRc.2.0.1.g12013"/>
</dbReference>
<dbReference type="InterPro" id="IPR022709">
    <property type="entry name" value="SCAI"/>
</dbReference>
<protein>
    <submittedName>
        <fullName evidence="2">Uncharacterized protein</fullName>
    </submittedName>
</protein>
<dbReference type="Pfam" id="PF12070">
    <property type="entry name" value="SCAI"/>
    <property type="match status" value="1"/>
</dbReference>
<evidence type="ECO:0000313" key="2">
    <source>
        <dbReference type="WBParaSite" id="nRc.2.0.1.t12013-RA"/>
    </source>
</evidence>
<dbReference type="Proteomes" id="UP000887565">
    <property type="component" value="Unplaced"/>
</dbReference>
<dbReference type="AlphaFoldDB" id="A0A915IDY5"/>
<organism evidence="1 2">
    <name type="scientific">Romanomermis culicivorax</name>
    <name type="common">Nematode worm</name>
    <dbReference type="NCBI Taxonomy" id="13658"/>
    <lineage>
        <taxon>Eukaryota</taxon>
        <taxon>Metazoa</taxon>
        <taxon>Ecdysozoa</taxon>
        <taxon>Nematoda</taxon>
        <taxon>Enoplea</taxon>
        <taxon>Dorylaimia</taxon>
        <taxon>Mermithida</taxon>
        <taxon>Mermithoidea</taxon>
        <taxon>Mermithidae</taxon>
        <taxon>Romanomermis</taxon>
    </lineage>
</organism>
<sequence length="160" mass="18443">MRKFEVETAAVTILNIYNNEICNDHETLQRNGSLFTLFLHSPLTAFCLVSKIDQISLAVWDKCQVLIEGFSQEVTRLIASSSIIDLWYKTYLQDDFLRILICRFVFCNFVLRSHRKFQGNLAFLPSCQPPINFNLIMANPFLTDFVAQLANILSVVDWLS</sequence>